<feature type="domain" description="Calcineurin-like phosphoesterase" evidence="4">
    <location>
        <begin position="41"/>
        <end position="250"/>
    </location>
</feature>
<feature type="compositionally biased region" description="Basic residues" evidence="3">
    <location>
        <begin position="540"/>
        <end position="551"/>
    </location>
</feature>
<keyword evidence="2" id="KW-0547">Nucleotide-binding</keyword>
<reference evidence="6 7" key="1">
    <citation type="submission" date="2016-02" db="EMBL/GenBank/DDBJ databases">
        <title>Draft genome sequence of hydrocarbon degrading Staphylococcus saprophyticus Strain CNV2, isolated from crude-oil contaminated soil from Noonmati Oil Refinery, Guwahati, Assam, India.</title>
        <authorList>
            <person name="Mukherjee A."/>
            <person name="Chettri B."/>
            <person name="Langpoklakpam J."/>
            <person name="Singh A.K."/>
            <person name="Chattopadhyay D.J."/>
        </authorList>
    </citation>
    <scope>NUCLEOTIDE SEQUENCE [LARGE SCALE GENOMIC DNA]</scope>
    <source>
        <strain evidence="6 7">CNV2</strain>
    </source>
</reference>
<evidence type="ECO:0000259" key="4">
    <source>
        <dbReference type="Pfam" id="PF00149"/>
    </source>
</evidence>
<dbReference type="RefSeq" id="WP_061853898.1">
    <property type="nucleotide sequence ID" value="NZ_LUGM01000002.1"/>
</dbReference>
<name>A0A151A2Y0_9STAP</name>
<dbReference type="InterPro" id="IPR029052">
    <property type="entry name" value="Metallo-depent_PP-like"/>
</dbReference>
<evidence type="ECO:0000313" key="6">
    <source>
        <dbReference type="EMBL" id="KYH13667.1"/>
    </source>
</evidence>
<dbReference type="PANTHER" id="PTHR11575:SF24">
    <property type="entry name" value="5'-NUCLEOTIDASE"/>
    <property type="match status" value="1"/>
</dbReference>
<dbReference type="Proteomes" id="UP000075418">
    <property type="component" value="Unassembled WGS sequence"/>
</dbReference>
<dbReference type="GO" id="GO:0000166">
    <property type="term" value="F:nucleotide binding"/>
    <property type="evidence" value="ECO:0007669"/>
    <property type="project" value="UniProtKB-KW"/>
</dbReference>
<evidence type="ECO:0000256" key="1">
    <source>
        <dbReference type="ARBA" id="ARBA00022729"/>
    </source>
</evidence>
<dbReference type="PROSITE" id="PS00786">
    <property type="entry name" value="5_NUCLEOTIDASE_2"/>
    <property type="match status" value="1"/>
</dbReference>
<dbReference type="Pfam" id="PF00149">
    <property type="entry name" value="Metallophos"/>
    <property type="match status" value="1"/>
</dbReference>
<comment type="caution">
    <text evidence="6">The sequence shown here is derived from an EMBL/GenBank/DDBJ whole genome shotgun (WGS) entry which is preliminary data.</text>
</comment>
<evidence type="ECO:0000313" key="7">
    <source>
        <dbReference type="Proteomes" id="UP000075418"/>
    </source>
</evidence>
<dbReference type="GO" id="GO:0046872">
    <property type="term" value="F:metal ion binding"/>
    <property type="evidence" value="ECO:0007669"/>
    <property type="project" value="InterPro"/>
</dbReference>
<dbReference type="InterPro" id="IPR008334">
    <property type="entry name" value="5'-Nucleotdase_C"/>
</dbReference>
<gene>
    <name evidence="6" type="ORF">A0131_02440</name>
</gene>
<dbReference type="Pfam" id="PF02872">
    <property type="entry name" value="5_nucleotid_C"/>
    <property type="match status" value="1"/>
</dbReference>
<feature type="chain" id="PRO_5007358696" evidence="2">
    <location>
        <begin position="25"/>
        <end position="551"/>
    </location>
</feature>
<accession>A0A151A2Y0</accession>
<evidence type="ECO:0000256" key="3">
    <source>
        <dbReference type="SAM" id="MobiDB-lite"/>
    </source>
</evidence>
<dbReference type="PANTHER" id="PTHR11575">
    <property type="entry name" value="5'-NUCLEOTIDASE-RELATED"/>
    <property type="match status" value="1"/>
</dbReference>
<comment type="similarity">
    <text evidence="2">Belongs to the 5'-nucleotidase family.</text>
</comment>
<dbReference type="InterPro" id="IPR006146">
    <property type="entry name" value="5'-Nucleotdase_CS"/>
</dbReference>
<protein>
    <submittedName>
        <fullName evidence="6">Bifunctional metallophosphatase/5'-nucleotidase</fullName>
    </submittedName>
</protein>
<sequence>MQKIIGVILGLLLCCTIISAGAFASEKKQSNHHKKTTTKHTILHTNDIHGRMVEEKGSVIGMAKLKTIKDQQHPDLMLDAGDAFQGLPVSNNSKGEEMAKAMNSVGYDAMTLGNHEFDFGYKQLLHLKKQLNFPIISSNVYKNGKRPFKPSTVIKRNGVRYGIVAVTTPETKVKTRPDSIKGVKFAGPVSSAEKEAKKLHNKADVIVVLSHLGVDPVTKKSWRGDNLAQELNAKKSIKQPIIVIDGHSHTVLDKGEKFGKGIVAQTGTALENVGDITFNYSDNKVSHLAAKMINVKDVSKLKGNKTIAHQVNSANKKFLKQTSKVVREHNNVKFEGAKNIARTKETNLGNLITDAMESYGNKEFKHKPDFAVTNGGGIRASIDKGKVTQNNIITVLPFGNTITQISVKGSDVKKAFEHSLSSPTKTENHKKVLTPNGGFLQASKSIRVTYNLNKAKQHRVTSIKVLDKKTGNFKQLDPDKKYHVATNDFTANKGDGYTMFGGKKEEGISLDEVVAKYFKKADLKQYDTSQSQRINEQKADKKKSHHKDKAA</sequence>
<dbReference type="InterPro" id="IPR036907">
    <property type="entry name" value="5'-Nucleotdase_C_sf"/>
</dbReference>
<dbReference type="PRINTS" id="PR01607">
    <property type="entry name" value="APYRASEFAMLY"/>
</dbReference>
<dbReference type="Gene3D" id="3.60.21.10">
    <property type="match status" value="1"/>
</dbReference>
<evidence type="ECO:0000256" key="2">
    <source>
        <dbReference type="RuleBase" id="RU362119"/>
    </source>
</evidence>
<organism evidence="6 7">
    <name type="scientific">Staphylococcus kloosii</name>
    <dbReference type="NCBI Taxonomy" id="29384"/>
    <lineage>
        <taxon>Bacteria</taxon>
        <taxon>Bacillati</taxon>
        <taxon>Bacillota</taxon>
        <taxon>Bacilli</taxon>
        <taxon>Bacillales</taxon>
        <taxon>Staphylococcaceae</taxon>
        <taxon>Staphylococcus</taxon>
    </lineage>
</organism>
<dbReference type="SUPFAM" id="SSF56300">
    <property type="entry name" value="Metallo-dependent phosphatases"/>
    <property type="match status" value="1"/>
</dbReference>
<feature type="region of interest" description="Disordered" evidence="3">
    <location>
        <begin position="526"/>
        <end position="551"/>
    </location>
</feature>
<feature type="domain" description="5'-Nucleotidase C-terminal" evidence="5">
    <location>
        <begin position="340"/>
        <end position="501"/>
    </location>
</feature>
<keyword evidence="2" id="KW-0378">Hydrolase</keyword>
<dbReference type="SUPFAM" id="SSF55816">
    <property type="entry name" value="5'-nucleotidase (syn. UDP-sugar hydrolase), C-terminal domain"/>
    <property type="match status" value="1"/>
</dbReference>
<dbReference type="GO" id="GO:0008253">
    <property type="term" value="F:5'-nucleotidase activity"/>
    <property type="evidence" value="ECO:0007669"/>
    <property type="project" value="TreeGrafter"/>
</dbReference>
<keyword evidence="1 2" id="KW-0732">Signal</keyword>
<dbReference type="Gene3D" id="3.90.780.10">
    <property type="entry name" value="5'-Nucleotidase, C-terminal domain"/>
    <property type="match status" value="1"/>
</dbReference>
<dbReference type="GO" id="GO:0008768">
    <property type="term" value="F:UDP-sugar diphosphatase activity"/>
    <property type="evidence" value="ECO:0007669"/>
    <property type="project" value="TreeGrafter"/>
</dbReference>
<dbReference type="EMBL" id="LUGM01000002">
    <property type="protein sequence ID" value="KYH13667.1"/>
    <property type="molecule type" value="Genomic_DNA"/>
</dbReference>
<dbReference type="InterPro" id="IPR006179">
    <property type="entry name" value="5_nucleotidase/apyrase"/>
</dbReference>
<evidence type="ECO:0000259" key="5">
    <source>
        <dbReference type="Pfam" id="PF02872"/>
    </source>
</evidence>
<dbReference type="AlphaFoldDB" id="A0A151A2Y0"/>
<dbReference type="GO" id="GO:0030288">
    <property type="term" value="C:outer membrane-bounded periplasmic space"/>
    <property type="evidence" value="ECO:0007669"/>
    <property type="project" value="TreeGrafter"/>
</dbReference>
<proteinExistence type="inferred from homology"/>
<dbReference type="GO" id="GO:0009166">
    <property type="term" value="P:nucleotide catabolic process"/>
    <property type="evidence" value="ECO:0007669"/>
    <property type="project" value="InterPro"/>
</dbReference>
<dbReference type="InterPro" id="IPR004843">
    <property type="entry name" value="Calcineurin-like_PHP"/>
</dbReference>
<feature type="signal peptide" evidence="2">
    <location>
        <begin position="1"/>
        <end position="24"/>
    </location>
</feature>